<reference evidence="1 2" key="1">
    <citation type="submission" date="2014-04" db="EMBL/GenBank/DDBJ databases">
        <title>Evolutionary Origins and Diversification of the Mycorrhizal Mutualists.</title>
        <authorList>
            <consortium name="DOE Joint Genome Institute"/>
            <consortium name="Mycorrhizal Genomics Consortium"/>
            <person name="Kohler A."/>
            <person name="Kuo A."/>
            <person name="Nagy L.G."/>
            <person name="Floudas D."/>
            <person name="Copeland A."/>
            <person name="Barry K.W."/>
            <person name="Cichocki N."/>
            <person name="Veneault-Fourrey C."/>
            <person name="LaButti K."/>
            <person name="Lindquist E.A."/>
            <person name="Lipzen A."/>
            <person name="Lundell T."/>
            <person name="Morin E."/>
            <person name="Murat C."/>
            <person name="Riley R."/>
            <person name="Ohm R."/>
            <person name="Sun H."/>
            <person name="Tunlid A."/>
            <person name="Henrissat B."/>
            <person name="Grigoriev I.V."/>
            <person name="Hibbett D.S."/>
            <person name="Martin F."/>
        </authorList>
    </citation>
    <scope>NUCLEOTIDE SEQUENCE [LARGE SCALE GENOMIC DNA]</scope>
    <source>
        <strain evidence="1 2">Koide BX008</strain>
    </source>
</reference>
<dbReference type="AlphaFoldDB" id="A0A0C2WHF4"/>
<gene>
    <name evidence="1" type="ORF">M378DRAFT_173022</name>
</gene>
<dbReference type="InParanoid" id="A0A0C2WHF4"/>
<feature type="non-terminal residue" evidence="1">
    <location>
        <position position="64"/>
    </location>
</feature>
<dbReference type="Proteomes" id="UP000054549">
    <property type="component" value="Unassembled WGS sequence"/>
</dbReference>
<organism evidence="1 2">
    <name type="scientific">Amanita muscaria (strain Koide BX008)</name>
    <dbReference type="NCBI Taxonomy" id="946122"/>
    <lineage>
        <taxon>Eukaryota</taxon>
        <taxon>Fungi</taxon>
        <taxon>Dikarya</taxon>
        <taxon>Basidiomycota</taxon>
        <taxon>Agaricomycotina</taxon>
        <taxon>Agaricomycetes</taxon>
        <taxon>Agaricomycetidae</taxon>
        <taxon>Agaricales</taxon>
        <taxon>Pluteineae</taxon>
        <taxon>Amanitaceae</taxon>
        <taxon>Amanita</taxon>
    </lineage>
</organism>
<keyword evidence="2" id="KW-1185">Reference proteome</keyword>
<evidence type="ECO:0000313" key="1">
    <source>
        <dbReference type="EMBL" id="KIL56061.1"/>
    </source>
</evidence>
<name>A0A0C2WHF4_AMAMK</name>
<evidence type="ECO:0000313" key="2">
    <source>
        <dbReference type="Proteomes" id="UP000054549"/>
    </source>
</evidence>
<protein>
    <submittedName>
        <fullName evidence="1">Uncharacterized protein</fullName>
    </submittedName>
</protein>
<proteinExistence type="predicted"/>
<sequence length="64" mass="7238">MGSMGSSETYTFISNYPRYLNLRSLKSSRKNYLTDGDVYLGEFGNDVVTTFRATASWNKARALD</sequence>
<dbReference type="HOGENOM" id="CLU_2873693_0_0_1"/>
<accession>A0A0C2WHF4</accession>
<dbReference type="EMBL" id="KN818450">
    <property type="protein sequence ID" value="KIL56061.1"/>
    <property type="molecule type" value="Genomic_DNA"/>
</dbReference>